<sequence>MAFTDPPSKWGDVGAYLAWKSVSSMPQEVDSEDKPSKDLPTVIKQVLEENQDPPELAKKLPPRREVDHKIEFEAGARPPAMAPYRMAPPELEELRKELKELIDAGHIRPSKAPYGAPVLFQKKQDGSLRLCIDYRALNKVTIKNLYPIPLIADFFDRLGKARSFSKLDLRSGYHQERIAEGDEPKTTCVTRYGSFECLVMPFGLTNAPATFCTLMNKIFHPYLDRFVVVYFDDIFVYSNSLEEHAEHLRAVFKTLREKELYVKKEKCSFVREEVHFLGHVIPPTPSIKGYSARAAPLTNLLKKNKPWSWTEECHKAFDDLKAVVIEEPLLALQDFSKPF</sequence>
<keyword evidence="2" id="KW-1185">Reference proteome</keyword>
<proteinExistence type="predicted"/>
<accession>A0ACB9KLJ5</accession>
<gene>
    <name evidence="1" type="ORF">L6164_037817</name>
</gene>
<evidence type="ECO:0000313" key="1">
    <source>
        <dbReference type="EMBL" id="KAI4297964.1"/>
    </source>
</evidence>
<organism evidence="1 2">
    <name type="scientific">Bauhinia variegata</name>
    <name type="common">Purple orchid tree</name>
    <name type="synonym">Phanera variegata</name>
    <dbReference type="NCBI Taxonomy" id="167791"/>
    <lineage>
        <taxon>Eukaryota</taxon>
        <taxon>Viridiplantae</taxon>
        <taxon>Streptophyta</taxon>
        <taxon>Embryophyta</taxon>
        <taxon>Tracheophyta</taxon>
        <taxon>Spermatophyta</taxon>
        <taxon>Magnoliopsida</taxon>
        <taxon>eudicotyledons</taxon>
        <taxon>Gunneridae</taxon>
        <taxon>Pentapetalae</taxon>
        <taxon>rosids</taxon>
        <taxon>fabids</taxon>
        <taxon>Fabales</taxon>
        <taxon>Fabaceae</taxon>
        <taxon>Cercidoideae</taxon>
        <taxon>Cercideae</taxon>
        <taxon>Bauhiniinae</taxon>
        <taxon>Bauhinia</taxon>
    </lineage>
</organism>
<dbReference type="Proteomes" id="UP000828941">
    <property type="component" value="Chromosome 14"/>
</dbReference>
<protein>
    <submittedName>
        <fullName evidence="1">Uncharacterized protein</fullName>
    </submittedName>
</protein>
<dbReference type="EMBL" id="CM039439">
    <property type="protein sequence ID" value="KAI4297964.1"/>
    <property type="molecule type" value="Genomic_DNA"/>
</dbReference>
<reference evidence="1 2" key="1">
    <citation type="journal article" date="2022" name="DNA Res.">
        <title>Chromosomal-level genome assembly of the orchid tree Bauhinia variegata (Leguminosae; Cercidoideae) supports the allotetraploid origin hypothesis of Bauhinia.</title>
        <authorList>
            <person name="Zhong Y."/>
            <person name="Chen Y."/>
            <person name="Zheng D."/>
            <person name="Pang J."/>
            <person name="Liu Y."/>
            <person name="Luo S."/>
            <person name="Meng S."/>
            <person name="Qian L."/>
            <person name="Wei D."/>
            <person name="Dai S."/>
            <person name="Zhou R."/>
        </authorList>
    </citation>
    <scope>NUCLEOTIDE SEQUENCE [LARGE SCALE GENOMIC DNA]</scope>
    <source>
        <strain evidence="1">BV-YZ2020</strain>
    </source>
</reference>
<evidence type="ECO:0000313" key="2">
    <source>
        <dbReference type="Proteomes" id="UP000828941"/>
    </source>
</evidence>
<name>A0ACB9KLJ5_BAUVA</name>
<comment type="caution">
    <text evidence="1">The sequence shown here is derived from an EMBL/GenBank/DDBJ whole genome shotgun (WGS) entry which is preliminary data.</text>
</comment>